<feature type="domain" description="Histone chaperone RTT106/FACT complex subunit SPT16-like middle" evidence="3">
    <location>
        <begin position="92"/>
        <end position="191"/>
    </location>
</feature>
<dbReference type="Gene3D" id="2.30.29.30">
    <property type="entry name" value="Pleckstrin-homology domain (PH domain)/Phosphotyrosine-binding domain (PTB)"/>
    <property type="match status" value="1"/>
</dbReference>
<evidence type="ECO:0000259" key="3">
    <source>
        <dbReference type="SMART" id="SM01287"/>
    </source>
</evidence>
<sequence length="332" mass="35468">MSNDIPDKAKTPASEASHQIIFGLDATTNSAFTATSHRDPSSSSKDDATTSLTKGDETLPVLKQFLSYIPLPIFQPSIEKFKSAITTGTGSSPGVEANRNAKSGTLWFLPQGILWGESKPCEFWAVEDLANNSDGVRMISATGRVCSVILTRRSLDDEELGEETAFGQIDGKEQDGIGQWVRNYRHLFGGKGNSTTKASSSRTNHTGHTPPPAPKPSGPLTINKMIVDSDDEEDADFKLADSEDDGEGSDSASNNGSDNDGSGEDDDVDGSDVDAEGEDEEEEEGLKPENHPLLRPGAMPKMSRAAVDMVVGMMEQDLVGGPEEGDDEDELD</sequence>
<dbReference type="EMBL" id="ML769470">
    <property type="protein sequence ID" value="KAE9399419.1"/>
    <property type="molecule type" value="Genomic_DNA"/>
</dbReference>
<protein>
    <recommendedName>
        <fullName evidence="3">Histone chaperone RTT106/FACT complex subunit SPT16-like middle domain-containing protein</fullName>
    </recommendedName>
</protein>
<feature type="region of interest" description="Disordered" evidence="2">
    <location>
        <begin position="188"/>
        <end position="223"/>
    </location>
</feature>
<feature type="compositionally biased region" description="Basic and acidic residues" evidence="2">
    <location>
        <begin position="36"/>
        <end position="48"/>
    </location>
</feature>
<feature type="region of interest" description="Disordered" evidence="2">
    <location>
        <begin position="32"/>
        <end position="53"/>
    </location>
</feature>
<dbReference type="SMART" id="SM01287">
    <property type="entry name" value="Rtt106"/>
    <property type="match status" value="1"/>
</dbReference>
<dbReference type="InterPro" id="IPR013719">
    <property type="entry name" value="RTT106/SPT16-like_middle_dom"/>
</dbReference>
<dbReference type="AlphaFoldDB" id="A0A6A4HLS8"/>
<proteinExistence type="predicted"/>
<dbReference type="InterPro" id="IPR011993">
    <property type="entry name" value="PH-like_dom_sf"/>
</dbReference>
<evidence type="ECO:0000313" key="4">
    <source>
        <dbReference type="EMBL" id="KAE9399419.1"/>
    </source>
</evidence>
<name>A0A6A4HLS8_9AGAR</name>
<feature type="compositionally biased region" description="Acidic residues" evidence="2">
    <location>
        <begin position="261"/>
        <end position="284"/>
    </location>
</feature>
<reference evidence="4" key="1">
    <citation type="journal article" date="2019" name="Environ. Microbiol.">
        <title>Fungal ecological strategies reflected in gene transcription - a case study of two litter decomposers.</title>
        <authorList>
            <person name="Barbi F."/>
            <person name="Kohler A."/>
            <person name="Barry K."/>
            <person name="Baskaran P."/>
            <person name="Daum C."/>
            <person name="Fauchery L."/>
            <person name="Ihrmark K."/>
            <person name="Kuo A."/>
            <person name="LaButti K."/>
            <person name="Lipzen A."/>
            <person name="Morin E."/>
            <person name="Grigoriev I.V."/>
            <person name="Henrissat B."/>
            <person name="Lindahl B."/>
            <person name="Martin F."/>
        </authorList>
    </citation>
    <scope>NUCLEOTIDE SEQUENCE</scope>
    <source>
        <strain evidence="4">JB14</strain>
    </source>
</reference>
<feature type="non-terminal residue" evidence="4">
    <location>
        <position position="332"/>
    </location>
</feature>
<feature type="compositionally biased region" description="Acidic residues" evidence="2">
    <location>
        <begin position="323"/>
        <end position="332"/>
    </location>
</feature>
<comment type="function">
    <text evidence="1">Component of the FACT complex, a general chromatin factor that acts to reorganize nucleosomes. The FACT complex is involved in multiple processes that require DNA as a template such as mRNA elongation, DNA replication and DNA repair. During transcription elongation the FACT complex acts as a histone chaperone that both destabilizes and restores nucleosomal structure. It facilitates the passage of RNA polymerase II and transcription by promoting the dissociation of one histone H2A-H2B dimer from the nucleosome, then subsequently promotes the reestablishment of the nucleosome following the passage of RNA polymerase II.</text>
</comment>
<evidence type="ECO:0000256" key="2">
    <source>
        <dbReference type="SAM" id="MobiDB-lite"/>
    </source>
</evidence>
<organism evidence="4 5">
    <name type="scientific">Gymnopus androsaceus JB14</name>
    <dbReference type="NCBI Taxonomy" id="1447944"/>
    <lineage>
        <taxon>Eukaryota</taxon>
        <taxon>Fungi</taxon>
        <taxon>Dikarya</taxon>
        <taxon>Basidiomycota</taxon>
        <taxon>Agaricomycotina</taxon>
        <taxon>Agaricomycetes</taxon>
        <taxon>Agaricomycetidae</taxon>
        <taxon>Agaricales</taxon>
        <taxon>Marasmiineae</taxon>
        <taxon>Omphalotaceae</taxon>
        <taxon>Gymnopus</taxon>
    </lineage>
</organism>
<feature type="compositionally biased region" description="Low complexity" evidence="2">
    <location>
        <begin position="249"/>
        <end position="260"/>
    </location>
</feature>
<evidence type="ECO:0000313" key="5">
    <source>
        <dbReference type="Proteomes" id="UP000799118"/>
    </source>
</evidence>
<accession>A0A6A4HLS8</accession>
<keyword evidence="5" id="KW-1185">Reference proteome</keyword>
<feature type="region of interest" description="Disordered" evidence="2">
    <location>
        <begin position="239"/>
        <end position="332"/>
    </location>
</feature>
<dbReference type="OrthoDB" id="75754at2759"/>
<feature type="compositionally biased region" description="Polar residues" evidence="2">
    <location>
        <begin position="193"/>
        <end position="207"/>
    </location>
</feature>
<gene>
    <name evidence="4" type="ORF">BT96DRAFT_920203</name>
</gene>
<dbReference type="Proteomes" id="UP000799118">
    <property type="component" value="Unassembled WGS sequence"/>
</dbReference>
<evidence type="ECO:0000256" key="1">
    <source>
        <dbReference type="ARBA" id="ARBA00025370"/>
    </source>
</evidence>
<dbReference type="Pfam" id="PF08512">
    <property type="entry name" value="Rttp106-like_middle"/>
    <property type="match status" value="1"/>
</dbReference>